<dbReference type="EC" id="2.7.7.48" evidence="1"/>
<keyword evidence="2 8" id="KW-0696">RNA-directed RNA polymerase</keyword>
<reference evidence="8" key="1">
    <citation type="submission" date="2019-05" db="EMBL/GenBank/DDBJ databases">
        <title>Metatranscriptomic reconstruction reveals RNA viruses with the potential to shape carbon cycling in soil.</title>
        <authorList>
            <person name="Starr E.P."/>
            <person name="Nuccio E."/>
            <person name="Pett-Ridge J."/>
            <person name="Banfield J.F."/>
            <person name="Firestone M.K."/>
        </authorList>
    </citation>
    <scope>NUCLEOTIDE SEQUENCE</scope>
    <source>
        <strain evidence="8">H2_Rhizo_32_scaffold_2020</strain>
    </source>
</reference>
<dbReference type="GO" id="GO:0003968">
    <property type="term" value="F:RNA-directed RNA polymerase activity"/>
    <property type="evidence" value="ECO:0007669"/>
    <property type="project" value="UniProtKB-KW"/>
</dbReference>
<evidence type="ECO:0000256" key="5">
    <source>
        <dbReference type="ARBA" id="ARBA00022953"/>
    </source>
</evidence>
<name>A0A514D1X1_9VIRU</name>
<comment type="catalytic activity">
    <reaction evidence="7">
        <text>RNA(n) + a ribonucleoside 5'-triphosphate = RNA(n+1) + diphosphate</text>
        <dbReference type="Rhea" id="RHEA:21248"/>
        <dbReference type="Rhea" id="RHEA-COMP:14527"/>
        <dbReference type="Rhea" id="RHEA-COMP:17342"/>
        <dbReference type="ChEBI" id="CHEBI:33019"/>
        <dbReference type="ChEBI" id="CHEBI:61557"/>
        <dbReference type="ChEBI" id="CHEBI:140395"/>
        <dbReference type="EC" id="2.7.7.48"/>
    </reaction>
</comment>
<evidence type="ECO:0000256" key="2">
    <source>
        <dbReference type="ARBA" id="ARBA00022484"/>
    </source>
</evidence>
<proteinExistence type="predicted"/>
<dbReference type="InterPro" id="IPR005093">
    <property type="entry name" value="RNArep_beta"/>
</dbReference>
<organism evidence="8">
    <name type="scientific">Leviviridae sp</name>
    <dbReference type="NCBI Taxonomy" id="2027243"/>
    <lineage>
        <taxon>Viruses</taxon>
        <taxon>Riboviria</taxon>
        <taxon>Orthornavirae</taxon>
        <taxon>Lenarviricota</taxon>
        <taxon>Leviviricetes</taxon>
        <taxon>Norzivirales</taxon>
        <taxon>Fiersviridae</taxon>
    </lineage>
</organism>
<protein>
    <recommendedName>
        <fullName evidence="1">RNA-directed RNA polymerase</fullName>
        <ecNumber evidence="1">2.7.7.48</ecNumber>
    </recommendedName>
    <alternativeName>
        <fullName evidence="6">RNA replicase beta chain</fullName>
    </alternativeName>
</protein>
<dbReference type="GO" id="GO:0039694">
    <property type="term" value="P:viral RNA genome replication"/>
    <property type="evidence" value="ECO:0007669"/>
    <property type="project" value="InterPro"/>
</dbReference>
<accession>A0A514D1X1</accession>
<keyword evidence="4" id="KW-0548">Nucleotidyltransferase</keyword>
<keyword evidence="3" id="KW-0808">Transferase</keyword>
<evidence type="ECO:0000256" key="7">
    <source>
        <dbReference type="ARBA" id="ARBA00048744"/>
    </source>
</evidence>
<evidence type="ECO:0000256" key="4">
    <source>
        <dbReference type="ARBA" id="ARBA00022695"/>
    </source>
</evidence>
<dbReference type="EMBL" id="MN033502">
    <property type="protein sequence ID" value="QDH87602.1"/>
    <property type="molecule type" value="Genomic_RNA"/>
</dbReference>
<dbReference type="Pfam" id="PF03431">
    <property type="entry name" value="RNA_replicase_B"/>
    <property type="match status" value="1"/>
</dbReference>
<evidence type="ECO:0000256" key="6">
    <source>
        <dbReference type="ARBA" id="ARBA00030248"/>
    </source>
</evidence>
<evidence type="ECO:0000256" key="1">
    <source>
        <dbReference type="ARBA" id="ARBA00012494"/>
    </source>
</evidence>
<keyword evidence="5" id="KW-0693">Viral RNA replication</keyword>
<evidence type="ECO:0000256" key="3">
    <source>
        <dbReference type="ARBA" id="ARBA00022679"/>
    </source>
</evidence>
<evidence type="ECO:0000313" key="8">
    <source>
        <dbReference type="EMBL" id="QDH87602.1"/>
    </source>
</evidence>
<sequence length="255" mass="28322">MTRQRENSTKRALLGTLRAMCRDFRAPPGVLKSVAVDLFESLNTPISLSCEIMLRYDEVEQLVRKTVDPRDYTLPDRFRDDYQAVSFLKKAPLEIEGVDPLVTAKEKFFAAEVSCGETNARFRSLCAGTKYSTSPRVIAAISAAAQEVQRVLGVSVNSREWLDACRFGPGAFNHTEARGLTSLYDKLQVAPSVSHDMAVIGALLVQSQPQWARSVTDCEVDGFWPLIRQEDMSLVPGNRIAFVPKTAVTHRTIAI</sequence>
<gene>
    <name evidence="8" type="ORF">H2Rhizo322020_000003</name>
</gene>